<reference evidence="2 3" key="1">
    <citation type="submission" date="2007-06" db="EMBL/GenBank/DDBJ databases">
        <title>The Genome Sequence of Coccidioides posadasii RMSCC_3488.</title>
        <authorList>
            <consortium name="Coccidioides Genome Resources Consortium"/>
            <consortium name="The Broad Institute Genome Sequencing Platform"/>
            <person name="Henn M.R."/>
            <person name="Sykes S."/>
            <person name="Young S."/>
            <person name="Jaffe D."/>
            <person name="Berlin A."/>
            <person name="Alvarez P."/>
            <person name="Butler J."/>
            <person name="Gnerre S."/>
            <person name="Grabherr M."/>
            <person name="Mauceli E."/>
            <person name="Brockman W."/>
            <person name="Kodira C."/>
            <person name="Alvarado L."/>
            <person name="Zeng Q."/>
            <person name="Crawford M."/>
            <person name="Antoine C."/>
            <person name="Devon K."/>
            <person name="Galgiani J."/>
            <person name="Orsborn K."/>
            <person name="Lewis M.L."/>
            <person name="Nusbaum C."/>
            <person name="Galagan J."/>
            <person name="Birren B."/>
        </authorList>
    </citation>
    <scope>NUCLEOTIDE SEQUENCE [LARGE SCALE GENOMIC DNA]</scope>
    <source>
        <strain evidence="2 3">RMSCC 3488</strain>
    </source>
</reference>
<protein>
    <submittedName>
        <fullName evidence="2">Uncharacterized protein</fullName>
    </submittedName>
</protein>
<dbReference type="Proteomes" id="UP000054567">
    <property type="component" value="Unassembled WGS sequence"/>
</dbReference>
<dbReference type="EMBL" id="DS268114">
    <property type="protein sequence ID" value="KMM72925.1"/>
    <property type="molecule type" value="Genomic_DNA"/>
</dbReference>
<organism evidence="2 3">
    <name type="scientific">Coccidioides posadasii RMSCC 3488</name>
    <dbReference type="NCBI Taxonomy" id="454284"/>
    <lineage>
        <taxon>Eukaryota</taxon>
        <taxon>Fungi</taxon>
        <taxon>Dikarya</taxon>
        <taxon>Ascomycota</taxon>
        <taxon>Pezizomycotina</taxon>
        <taxon>Eurotiomycetes</taxon>
        <taxon>Eurotiomycetidae</taxon>
        <taxon>Onygenales</taxon>
        <taxon>Onygenaceae</taxon>
        <taxon>Coccidioides</taxon>
    </lineage>
</organism>
<accession>A0A0J6FU60</accession>
<reference evidence="3" key="2">
    <citation type="journal article" date="2009" name="Genome Res.">
        <title>Comparative genomic analyses of the human fungal pathogens Coccidioides and their relatives.</title>
        <authorList>
            <person name="Sharpton T.J."/>
            <person name="Stajich J.E."/>
            <person name="Rounsley S.D."/>
            <person name="Gardner M.J."/>
            <person name="Wortman J.R."/>
            <person name="Jordar V.S."/>
            <person name="Maiti R."/>
            <person name="Kodira C.D."/>
            <person name="Neafsey D.E."/>
            <person name="Zeng Q."/>
            <person name="Hung C.-Y."/>
            <person name="McMahan C."/>
            <person name="Muszewska A."/>
            <person name="Grynberg M."/>
            <person name="Mandel M.A."/>
            <person name="Kellner E.M."/>
            <person name="Barker B.M."/>
            <person name="Galgiani J.N."/>
            <person name="Orbach M.J."/>
            <person name="Kirkland T.N."/>
            <person name="Cole G.T."/>
            <person name="Henn M.R."/>
            <person name="Birren B.W."/>
            <person name="Taylor J.W."/>
        </authorList>
    </citation>
    <scope>NUCLEOTIDE SEQUENCE [LARGE SCALE GENOMIC DNA]</scope>
    <source>
        <strain evidence="3">RMSCC 3488</strain>
    </source>
</reference>
<dbReference type="AlphaFoldDB" id="A0A0J6FU60"/>
<name>A0A0J6FU60_COCPO</name>
<gene>
    <name evidence="2" type="ORF">CPAG_09215</name>
</gene>
<reference evidence="3" key="3">
    <citation type="journal article" date="2010" name="Genome Res.">
        <title>Population genomic sequencing of Coccidioides fungi reveals recent hybridization and transposon control.</title>
        <authorList>
            <person name="Neafsey D.E."/>
            <person name="Barker B.M."/>
            <person name="Sharpton T.J."/>
            <person name="Stajich J.E."/>
            <person name="Park D.J."/>
            <person name="Whiston E."/>
            <person name="Hung C.-Y."/>
            <person name="McMahan C."/>
            <person name="White J."/>
            <person name="Sykes S."/>
            <person name="Heiman D."/>
            <person name="Young S."/>
            <person name="Zeng Q."/>
            <person name="Abouelleil A."/>
            <person name="Aftuck L."/>
            <person name="Bessette D."/>
            <person name="Brown A."/>
            <person name="FitzGerald M."/>
            <person name="Lui A."/>
            <person name="Macdonald J.P."/>
            <person name="Priest M."/>
            <person name="Orbach M.J."/>
            <person name="Galgiani J.N."/>
            <person name="Kirkland T.N."/>
            <person name="Cole G.T."/>
            <person name="Birren B.W."/>
            <person name="Henn M.R."/>
            <person name="Taylor J.W."/>
            <person name="Rounsley S.D."/>
        </authorList>
    </citation>
    <scope>NUCLEOTIDE SEQUENCE [LARGE SCALE GENOMIC DNA]</scope>
    <source>
        <strain evidence="3">RMSCC 3488</strain>
    </source>
</reference>
<feature type="region of interest" description="Disordered" evidence="1">
    <location>
        <begin position="90"/>
        <end position="109"/>
    </location>
</feature>
<evidence type="ECO:0000313" key="3">
    <source>
        <dbReference type="Proteomes" id="UP000054567"/>
    </source>
</evidence>
<evidence type="ECO:0000313" key="2">
    <source>
        <dbReference type="EMBL" id="KMM72925.1"/>
    </source>
</evidence>
<dbReference type="VEuPathDB" id="FungiDB:CPAG_09215"/>
<evidence type="ECO:0000256" key="1">
    <source>
        <dbReference type="SAM" id="MobiDB-lite"/>
    </source>
</evidence>
<proteinExistence type="predicted"/>
<sequence>MARFRDAPPNHPRNKLEIQLPEDERECKMRTMLDRHLGRFPEPLVAPEQEYQTNQDDLQRSVKRPVAFTDKAQPISSHALTLDLDQRAKTSGRKGWGVRAPPRCPRQPFLSKCPATRPCDANAFRPS</sequence>